<dbReference type="EMBL" id="BGPR01002266">
    <property type="protein sequence ID" value="GBM70676.1"/>
    <property type="molecule type" value="Genomic_DNA"/>
</dbReference>
<feature type="transmembrane region" description="Helical" evidence="1">
    <location>
        <begin position="67"/>
        <end position="84"/>
    </location>
</feature>
<reference evidence="2 3" key="1">
    <citation type="journal article" date="2019" name="Sci. Rep.">
        <title>Orb-weaving spider Araneus ventricosus genome elucidates the spidroin gene catalogue.</title>
        <authorList>
            <person name="Kono N."/>
            <person name="Nakamura H."/>
            <person name="Ohtoshi R."/>
            <person name="Moran D.A.P."/>
            <person name="Shinohara A."/>
            <person name="Yoshida Y."/>
            <person name="Fujiwara M."/>
            <person name="Mori M."/>
            <person name="Tomita M."/>
            <person name="Arakawa K."/>
        </authorList>
    </citation>
    <scope>NUCLEOTIDE SEQUENCE [LARGE SCALE GENOMIC DNA]</scope>
</reference>
<dbReference type="AlphaFoldDB" id="A0A4Y2I0G7"/>
<evidence type="ECO:0000313" key="3">
    <source>
        <dbReference type="Proteomes" id="UP000499080"/>
    </source>
</evidence>
<organism evidence="2 3">
    <name type="scientific">Araneus ventricosus</name>
    <name type="common">Orbweaver spider</name>
    <name type="synonym">Epeira ventricosa</name>
    <dbReference type="NCBI Taxonomy" id="182803"/>
    <lineage>
        <taxon>Eukaryota</taxon>
        <taxon>Metazoa</taxon>
        <taxon>Ecdysozoa</taxon>
        <taxon>Arthropoda</taxon>
        <taxon>Chelicerata</taxon>
        <taxon>Arachnida</taxon>
        <taxon>Araneae</taxon>
        <taxon>Araneomorphae</taxon>
        <taxon>Entelegynae</taxon>
        <taxon>Araneoidea</taxon>
        <taxon>Araneidae</taxon>
        <taxon>Araneus</taxon>
    </lineage>
</organism>
<keyword evidence="1" id="KW-0812">Transmembrane</keyword>
<keyword evidence="1" id="KW-1133">Transmembrane helix</keyword>
<evidence type="ECO:0000256" key="1">
    <source>
        <dbReference type="SAM" id="Phobius"/>
    </source>
</evidence>
<proteinExistence type="predicted"/>
<name>A0A4Y2I0G7_ARAVE</name>
<keyword evidence="3" id="KW-1185">Reference proteome</keyword>
<dbReference type="Proteomes" id="UP000499080">
    <property type="component" value="Unassembled WGS sequence"/>
</dbReference>
<sequence length="85" mass="9996">MEFRTNDPNRWNSNEIKFQQFMCRFPFETPTESKAAHQRTCLDWNLATRLENRKSDEWGRNRGNRRAAVGVIFAPAIAIAVRNLK</sequence>
<protein>
    <submittedName>
        <fullName evidence="2">Uncharacterized protein</fullName>
    </submittedName>
</protein>
<keyword evidence="1" id="KW-0472">Membrane</keyword>
<comment type="caution">
    <text evidence="2">The sequence shown here is derived from an EMBL/GenBank/DDBJ whole genome shotgun (WGS) entry which is preliminary data.</text>
</comment>
<accession>A0A4Y2I0G7</accession>
<evidence type="ECO:0000313" key="2">
    <source>
        <dbReference type="EMBL" id="GBM70676.1"/>
    </source>
</evidence>
<gene>
    <name evidence="2" type="ORF">AVEN_270783_1</name>
</gene>